<dbReference type="EMBL" id="CABFNB010000086">
    <property type="protein sequence ID" value="VTZ60876.1"/>
    <property type="molecule type" value="Genomic_DNA"/>
</dbReference>
<proteinExistence type="predicted"/>
<dbReference type="Proteomes" id="UP000507954">
    <property type="component" value="Unassembled WGS sequence"/>
</dbReference>
<accession>A0A508WU02</accession>
<evidence type="ECO:0000313" key="1">
    <source>
        <dbReference type="EMBL" id="VTZ60876.1"/>
    </source>
</evidence>
<sequence>MALKSIYDKPFLTKLIHFRPRLSA</sequence>
<name>A0A508WU02_9HYPH</name>
<gene>
    <name evidence="1" type="ORF">EMEDMD4_210057</name>
</gene>
<reference evidence="1" key="1">
    <citation type="submission" date="2019-06" db="EMBL/GenBank/DDBJ databases">
        <authorList>
            <person name="Le Quere A."/>
            <person name="Colella S."/>
        </authorList>
    </citation>
    <scope>NUCLEOTIDE SEQUENCE</scope>
    <source>
        <strain evidence="1">EmedicaeMD41</strain>
    </source>
</reference>
<dbReference type="AlphaFoldDB" id="A0A508WU02"/>
<organism evidence="1">
    <name type="scientific">Sinorhizobium medicae</name>
    <dbReference type="NCBI Taxonomy" id="110321"/>
    <lineage>
        <taxon>Bacteria</taxon>
        <taxon>Pseudomonadati</taxon>
        <taxon>Pseudomonadota</taxon>
        <taxon>Alphaproteobacteria</taxon>
        <taxon>Hyphomicrobiales</taxon>
        <taxon>Rhizobiaceae</taxon>
        <taxon>Sinorhizobium/Ensifer group</taxon>
        <taxon>Sinorhizobium</taxon>
    </lineage>
</organism>
<protein>
    <submittedName>
        <fullName evidence="1">Uncharacterized protein</fullName>
    </submittedName>
</protein>